<gene>
    <name evidence="5" type="ORF">PBRASI_LOCUS1732</name>
</gene>
<dbReference type="GO" id="GO:0017056">
    <property type="term" value="F:structural constituent of nuclear pore"/>
    <property type="evidence" value="ECO:0007669"/>
    <property type="project" value="TreeGrafter"/>
</dbReference>
<dbReference type="Proteomes" id="UP000789739">
    <property type="component" value="Unassembled WGS sequence"/>
</dbReference>
<evidence type="ECO:0000313" key="5">
    <source>
        <dbReference type="EMBL" id="CAG8483946.1"/>
    </source>
</evidence>
<comment type="caution">
    <text evidence="5">The sequence shown here is derived from an EMBL/GenBank/DDBJ whole genome shotgun (WGS) entry which is preliminary data.</text>
</comment>
<dbReference type="OrthoDB" id="2019644at2759"/>
<dbReference type="PANTHER" id="PTHR31344">
    <property type="entry name" value="NUCLEAR PORE COMPLEX PROTEIN NUP205"/>
    <property type="match status" value="1"/>
</dbReference>
<comment type="subcellular location">
    <subcellularLocation>
        <location evidence="1">Nucleus</location>
    </subcellularLocation>
</comment>
<evidence type="ECO:0000256" key="2">
    <source>
        <dbReference type="ARBA" id="ARBA00005892"/>
    </source>
</evidence>
<keyword evidence="4" id="KW-0539">Nucleus</keyword>
<reference evidence="5" key="1">
    <citation type="submission" date="2021-06" db="EMBL/GenBank/DDBJ databases">
        <authorList>
            <person name="Kallberg Y."/>
            <person name="Tangrot J."/>
            <person name="Rosling A."/>
        </authorList>
    </citation>
    <scope>NUCLEOTIDE SEQUENCE</scope>
    <source>
        <strain evidence="5">BR232B</strain>
    </source>
</reference>
<dbReference type="EMBL" id="CAJVPI010000119">
    <property type="protein sequence ID" value="CAG8483946.1"/>
    <property type="molecule type" value="Genomic_DNA"/>
</dbReference>
<protein>
    <submittedName>
        <fullName evidence="5">2747_t:CDS:1</fullName>
    </submittedName>
</protein>
<accession>A0A9N8WGU8</accession>
<dbReference type="GO" id="GO:0044611">
    <property type="term" value="C:nuclear pore inner ring"/>
    <property type="evidence" value="ECO:0007669"/>
    <property type="project" value="TreeGrafter"/>
</dbReference>
<keyword evidence="6" id="KW-1185">Reference proteome</keyword>
<dbReference type="PANTHER" id="PTHR31344:SF0">
    <property type="entry name" value="NUCLEAR PORE COMPLEX PROTEIN NUP205"/>
    <property type="match status" value="1"/>
</dbReference>
<dbReference type="InterPro" id="IPR016024">
    <property type="entry name" value="ARM-type_fold"/>
</dbReference>
<sequence length="2009" mass="230532">MSFIQFTDWKPDRFKKLFEQITKIFRTPTHKNLRELRTELIKNKSWFINLLDVPPKNDASRTQIRQGSIVISGQEYKLNNQYIEATIILSDALNIDEKFAATLYLHGVQCAYSNKSALHQAVLLFLSESNYLLGCLYTIISTPGQEDYDLNVRELFQAFVSELVEGFKKKTHPESFASKLMKTLASLRIDLNDLNDRQIQLNRGIQTLQGQEQRQLRQESQEQWLAIRDRLVDVLQDRIKALTSQRKKLARILYTYSYNFLLETQEIFELAAILQKANLQDFVVPHLVCSLLASIDITPEHVNLKTAIVRFNQTRSDRDFISNFTQLVSSDGWDAKEIQAVITLQWSMYAWEATKKSPALRQQLNLEDDQLTRMSEKAILDDAFQFITYYLLSFTSTNHAIEPARRVEIEIDEEFRYFLLQQLRLLVLSFISTNMFGALKKIQTREEDAHISVGVQPQSRPPATKKQPKMRHDVEAFFMLIAALYRDEPDEGLIMWHEHRPFLHWASGCDEQGMMRAFLEMLASLATGTRASEAADEFLLANEQAVNTWCSWKTLDSALKAYGSPLGMGVSMASGPNWQYVEEISKGEVPVLTAFARVLGQVVKYSGIARARLFKEKYLEKLFNLLSLNVSLDLKAAIFDAISAFCEPLDDYADIIWQVWSHLERLPVFPRNDMNGRMLPYGNNGASLKRELEEKEVPNKKYPETIAFLHLISVLIHIPNKRAALRTGLPVRSPTIPHSLGEPYRSRGIIPYIEFIIDNILVKALTRAYAYPPEKWNVLALSLDIVEKCLICFDLTGLFYQDAFQRSLASVRGAPVNLAAILPEPIETLKRHPGYDIMKRLLCNSRLMDVIFEIISYGFEAINENKMKTPLFAQSVLHCLRILELALRKQDRFTNKLLPLTKDNLQQGRLEAAFMSKPEILVQVALLLQCGHYNDICFHSVNILAILLRSSTFNAGNMVGAKINRLSAVLTRSPDSDRILSGFVDRLEWKGDDEVRDILIDREDDEIERIIEQDAKDTYLSRMQDEEEEDEMAASLENEEGITAETVGFAILDLILESLRSNEPSPKFAHFLLGYASYGSGESIAMYEGITTCFHVILRMLEPPVDDASENDDETRRANSLAVTNPLLASRCYEVIYRLCSNNQTAEKTLVTLRTQYNFTFDQFKLISPHIEQPVVSYEDNSVVHRHDQSKVKIDLATLTAYIWQRTWLMKLVALELKRCPTRSNVENLLAVCFGSNAVGTSDENESAPMDVVGDDTMKILELLHMLEHEWQDQYQMDNLHRRYFDRLNIDIFQEVMNKKSKKRRTVYNIRDIYSALELEKMKLRTTIGSRQDWHNMCDEMKRIVRYCFFMNRRVKYVDTRQQCFFAWREVVDIVFYNMYEILRFEKREAIVQDILSHTLKVIKDEDEAIAECLSKTVVAAITTFRQTRLMQDMFQSASNNQSSSSSATVFPENFCDIFKQIIDCLLLDLTRIETRMNLYIAICTYLRYCNSEREEILFPVQSAYHNRQSLASTSTSAAASNQPLITPVRGTGVRSVVDAGNLSILRNAGERLLEIIRLDASEGQVGGQLAALTVLAVLCVVYSKEKINIVVDFLIRSQFVANTIDELKRSDDLLKKATKSTRELPVVHATYLFESRISLLLRISQRPECAGKLVDFAIMETMKELTFLDERLPHNISQDEDNSDRTSYEKYNSLLLMVIRLIVSILTAIGHESGSVLGKATGFVASHQGVMADIFTDFIPLSALTSNNKTTRTRCIKHLELLCEVTALFFYLGNKIDSVDKSRTGNHQPTFHNLMRELISRFFTYNHNNIMIDVDDEEYLRQADRLIALISRNLINWAQKVTDFKVNEFKPLFTASLKAAQRPAEHHIETREPELSVLVVYLRLSVSKVFDGLQKSGDVPSEALNQDLSNVEMAILILWRHLNYYLSSRTATPSGSSFPVTRPSLSLYNRRDPVTEQLKAASRDVLLSMMDDMNERFTTELTNILFEPRKRYLLMVIRKIKTLIAREN</sequence>
<name>A0A9N8WGU8_9GLOM</name>
<dbReference type="Pfam" id="PF11894">
    <property type="entry name" value="Nup192"/>
    <property type="match status" value="1"/>
</dbReference>
<evidence type="ECO:0000256" key="3">
    <source>
        <dbReference type="ARBA" id="ARBA00022448"/>
    </source>
</evidence>
<comment type="similarity">
    <text evidence="2">Belongs to the NUP186/NUP192/NUP205 family.</text>
</comment>
<dbReference type="SUPFAM" id="SSF48371">
    <property type="entry name" value="ARM repeat"/>
    <property type="match status" value="1"/>
</dbReference>
<evidence type="ECO:0000256" key="4">
    <source>
        <dbReference type="ARBA" id="ARBA00023242"/>
    </source>
</evidence>
<organism evidence="5 6">
    <name type="scientific">Paraglomus brasilianum</name>
    <dbReference type="NCBI Taxonomy" id="144538"/>
    <lineage>
        <taxon>Eukaryota</taxon>
        <taxon>Fungi</taxon>
        <taxon>Fungi incertae sedis</taxon>
        <taxon>Mucoromycota</taxon>
        <taxon>Glomeromycotina</taxon>
        <taxon>Glomeromycetes</taxon>
        <taxon>Paraglomerales</taxon>
        <taxon>Paraglomeraceae</taxon>
        <taxon>Paraglomus</taxon>
    </lineage>
</organism>
<evidence type="ECO:0000313" key="6">
    <source>
        <dbReference type="Proteomes" id="UP000789739"/>
    </source>
</evidence>
<evidence type="ECO:0000256" key="1">
    <source>
        <dbReference type="ARBA" id="ARBA00004123"/>
    </source>
</evidence>
<dbReference type="GO" id="GO:0006999">
    <property type="term" value="P:nuclear pore organization"/>
    <property type="evidence" value="ECO:0007669"/>
    <property type="project" value="TreeGrafter"/>
</dbReference>
<dbReference type="InterPro" id="IPR021827">
    <property type="entry name" value="Nup186/Nup192/Nup205"/>
</dbReference>
<proteinExistence type="inferred from homology"/>
<keyword evidence="3" id="KW-0813">Transport</keyword>